<protein>
    <submittedName>
        <fullName evidence="1">Uncharacterized protein DUF3486</fullName>
    </submittedName>
</protein>
<proteinExistence type="predicted"/>
<keyword evidence="2" id="KW-1185">Reference proteome</keyword>
<dbReference type="EMBL" id="SMAR01000012">
    <property type="protein sequence ID" value="TCT39612.1"/>
    <property type="molecule type" value="Genomic_DNA"/>
</dbReference>
<dbReference type="OrthoDB" id="7594814at2"/>
<dbReference type="AlphaFoldDB" id="A0A4R3NU60"/>
<gene>
    <name evidence="1" type="ORF">EDC90_1012110</name>
</gene>
<dbReference type="Proteomes" id="UP000295097">
    <property type="component" value="Unassembled WGS sequence"/>
</dbReference>
<organism evidence="1 2">
    <name type="scientific">Martelella mediterranea</name>
    <dbReference type="NCBI Taxonomy" id="293089"/>
    <lineage>
        <taxon>Bacteria</taxon>
        <taxon>Pseudomonadati</taxon>
        <taxon>Pseudomonadota</taxon>
        <taxon>Alphaproteobacteria</taxon>
        <taxon>Hyphomicrobiales</taxon>
        <taxon>Aurantimonadaceae</taxon>
        <taxon>Martelella</taxon>
    </lineage>
</organism>
<sequence>MATRGRGRLSKIDLLPEECDDVVAWAAQEMADRDRPLTEIYPEFRDKLIAVQGEYGVAFDIPSFSAFHRHSVKLAQMTRRLEQTREMAAIISERMDAEASDDLTLIAAEAIKTLIFELLQSSGESGLSTKGAQELANALRAATAAQSVSTTRRQKVEAAFEAKTEEVIEKVSQEAGLSSETIAQLRRDFLGVRPKEGRAS</sequence>
<reference evidence="1 2" key="1">
    <citation type="submission" date="2019-03" db="EMBL/GenBank/DDBJ databases">
        <title>Freshwater and sediment microbial communities from various areas in North America, analyzing microbe dynamics in response to fracking.</title>
        <authorList>
            <person name="Lamendella R."/>
        </authorList>
    </citation>
    <scope>NUCLEOTIDE SEQUENCE [LARGE SCALE GENOMIC DNA]</scope>
    <source>
        <strain evidence="1 2">175.2</strain>
    </source>
</reference>
<dbReference type="Pfam" id="PF11985">
    <property type="entry name" value="Phage_Mu_Gp27"/>
    <property type="match status" value="1"/>
</dbReference>
<comment type="caution">
    <text evidence="1">The sequence shown here is derived from an EMBL/GenBank/DDBJ whole genome shotgun (WGS) entry which is preliminary data.</text>
</comment>
<dbReference type="InterPro" id="IPR021874">
    <property type="entry name" value="Phage_Mu_Gp27"/>
</dbReference>
<evidence type="ECO:0000313" key="2">
    <source>
        <dbReference type="Proteomes" id="UP000295097"/>
    </source>
</evidence>
<evidence type="ECO:0000313" key="1">
    <source>
        <dbReference type="EMBL" id="TCT39612.1"/>
    </source>
</evidence>
<accession>A0A4R3NU60</accession>
<dbReference type="RefSeq" id="WP_132311103.1">
    <property type="nucleotide sequence ID" value="NZ_SMAR01000012.1"/>
</dbReference>
<name>A0A4R3NU60_9HYPH</name>